<keyword evidence="3" id="KW-1185">Reference proteome</keyword>
<evidence type="ECO:0008006" key="4">
    <source>
        <dbReference type="Google" id="ProtNLM"/>
    </source>
</evidence>
<feature type="chain" id="PRO_5013087176" description="Secreted protein" evidence="1">
    <location>
        <begin position="37"/>
        <end position="134"/>
    </location>
</feature>
<name>A0A1M5AZ00_9GAMM</name>
<organism evidence="2 3">
    <name type="scientific">Modicisalibacter ilicicola DSM 19980</name>
    <dbReference type="NCBI Taxonomy" id="1121942"/>
    <lineage>
        <taxon>Bacteria</taxon>
        <taxon>Pseudomonadati</taxon>
        <taxon>Pseudomonadota</taxon>
        <taxon>Gammaproteobacteria</taxon>
        <taxon>Oceanospirillales</taxon>
        <taxon>Halomonadaceae</taxon>
        <taxon>Modicisalibacter</taxon>
    </lineage>
</organism>
<protein>
    <recommendedName>
        <fullName evidence="4">Secreted protein</fullName>
    </recommendedName>
</protein>
<sequence>MYHDSPPTIRLPSRHHLAFIALTLLLAGLLPASASADEAPAGHLAEYPTTERVDYVLGCMAANGQDYLTMQKCSCSIDVIAGLMPFDEYEAVKTVLSMQDQRGETGVLFRTERSMQDRVRAFRSAQTEADLRCF</sequence>
<dbReference type="EMBL" id="FQUJ01000010">
    <property type="protein sequence ID" value="SHF35132.1"/>
    <property type="molecule type" value="Genomic_DNA"/>
</dbReference>
<feature type="signal peptide" evidence="1">
    <location>
        <begin position="1"/>
        <end position="36"/>
    </location>
</feature>
<evidence type="ECO:0000313" key="2">
    <source>
        <dbReference type="EMBL" id="SHF35132.1"/>
    </source>
</evidence>
<dbReference type="Proteomes" id="UP000184346">
    <property type="component" value="Unassembled WGS sequence"/>
</dbReference>
<proteinExistence type="predicted"/>
<dbReference type="STRING" id="1121942.SAMN02745148_02388"/>
<accession>A0A1M5AZ00</accession>
<keyword evidence="1" id="KW-0732">Signal</keyword>
<reference evidence="2 3" key="1">
    <citation type="submission" date="2016-11" db="EMBL/GenBank/DDBJ databases">
        <authorList>
            <person name="Jaros S."/>
            <person name="Januszkiewicz K."/>
            <person name="Wedrychowicz H."/>
        </authorList>
    </citation>
    <scope>NUCLEOTIDE SEQUENCE [LARGE SCALE GENOMIC DNA]</scope>
    <source>
        <strain evidence="2 3">DSM 19980</strain>
    </source>
</reference>
<dbReference type="RefSeq" id="WP_217652813.1">
    <property type="nucleotide sequence ID" value="NZ_FQUJ01000010.1"/>
</dbReference>
<evidence type="ECO:0000313" key="3">
    <source>
        <dbReference type="Proteomes" id="UP000184346"/>
    </source>
</evidence>
<gene>
    <name evidence="2" type="ORF">SAMN02745148_02388</name>
</gene>
<dbReference type="AlphaFoldDB" id="A0A1M5AZ00"/>
<evidence type="ECO:0000256" key="1">
    <source>
        <dbReference type="SAM" id="SignalP"/>
    </source>
</evidence>